<evidence type="ECO:0000313" key="2">
    <source>
        <dbReference type="Proteomes" id="UP000067444"/>
    </source>
</evidence>
<organism evidence="1 2">
    <name type="scientific">Octadecabacter temperatus</name>
    <dbReference type="NCBI Taxonomy" id="1458307"/>
    <lineage>
        <taxon>Bacteria</taxon>
        <taxon>Pseudomonadati</taxon>
        <taxon>Pseudomonadota</taxon>
        <taxon>Alphaproteobacteria</taxon>
        <taxon>Rhodobacterales</taxon>
        <taxon>Roseobacteraceae</taxon>
        <taxon>Octadecabacter</taxon>
    </lineage>
</organism>
<protein>
    <submittedName>
        <fullName evidence="1">Uncharacterized protein</fullName>
    </submittedName>
</protein>
<dbReference type="OrthoDB" id="8392969at2"/>
<dbReference type="InterPro" id="IPR022789">
    <property type="entry name" value="ParD"/>
</dbReference>
<keyword evidence="2" id="KW-1185">Reference proteome</keyword>
<dbReference type="InterPro" id="IPR038296">
    <property type="entry name" value="ParD_sf"/>
</dbReference>
<dbReference type="Proteomes" id="UP000067444">
    <property type="component" value="Chromosome"/>
</dbReference>
<proteinExistence type="predicted"/>
<sequence>MSVKASVSISEQQDAYVRDLVVQGRFSSVSAVIQQGLDLLRKRDEAELLEAAALKVLLDERMKGPFVSSDNFSRQTADLLVRKRQALGLDG</sequence>
<dbReference type="Gene3D" id="6.10.10.120">
    <property type="entry name" value="Antitoxin ParD1-like"/>
    <property type="match status" value="1"/>
</dbReference>
<name>A0A0K0Y2M1_9RHOB</name>
<accession>A0A0K0Y2M1</accession>
<evidence type="ECO:0000313" key="1">
    <source>
        <dbReference type="EMBL" id="AKS45170.1"/>
    </source>
</evidence>
<dbReference type="Pfam" id="PF03693">
    <property type="entry name" value="ParD_antitoxin"/>
    <property type="match status" value="1"/>
</dbReference>
<dbReference type="AlphaFoldDB" id="A0A0K0Y2M1"/>
<dbReference type="RefSeq" id="WP_049833587.1">
    <property type="nucleotide sequence ID" value="NZ_CP012160.1"/>
</dbReference>
<dbReference type="KEGG" id="otm:OSB_06090"/>
<gene>
    <name evidence="1" type="ORF">OSB_06090</name>
</gene>
<dbReference type="EMBL" id="CP012160">
    <property type="protein sequence ID" value="AKS45170.1"/>
    <property type="molecule type" value="Genomic_DNA"/>
</dbReference>
<reference evidence="1 2" key="1">
    <citation type="journal article" date="2015" name="Genome Announc.">
        <title>Closed Genome Sequence of Octadecabacter temperatus SB1, the First Mesophilic Species of the Genus Octadecabacter.</title>
        <authorList>
            <person name="Voget S."/>
            <person name="Billerbeck S."/>
            <person name="Simon M."/>
            <person name="Daniel R."/>
        </authorList>
    </citation>
    <scope>NUCLEOTIDE SEQUENCE [LARGE SCALE GENOMIC DNA]</scope>
    <source>
        <strain evidence="1 2">SB1</strain>
    </source>
</reference>